<name>A0A1H2I1U5_9BACT</name>
<dbReference type="AlphaFoldDB" id="A0A1H2I1U5"/>
<keyword evidence="2" id="KW-1185">Reference proteome</keyword>
<protein>
    <submittedName>
        <fullName evidence="1">Uncharacterized protein</fullName>
    </submittedName>
</protein>
<organism evidence="1 2">
    <name type="scientific">Desulfobacula phenolica</name>
    <dbReference type="NCBI Taxonomy" id="90732"/>
    <lineage>
        <taxon>Bacteria</taxon>
        <taxon>Pseudomonadati</taxon>
        <taxon>Thermodesulfobacteriota</taxon>
        <taxon>Desulfobacteria</taxon>
        <taxon>Desulfobacterales</taxon>
        <taxon>Desulfobacteraceae</taxon>
        <taxon>Desulfobacula</taxon>
    </lineage>
</organism>
<dbReference type="EMBL" id="FNLL01000007">
    <property type="protein sequence ID" value="SDU38137.1"/>
    <property type="molecule type" value="Genomic_DNA"/>
</dbReference>
<reference evidence="2" key="1">
    <citation type="submission" date="2016-10" db="EMBL/GenBank/DDBJ databases">
        <authorList>
            <person name="Varghese N."/>
            <person name="Submissions S."/>
        </authorList>
    </citation>
    <scope>NUCLEOTIDE SEQUENCE [LARGE SCALE GENOMIC DNA]</scope>
    <source>
        <strain evidence="2">DSM 3384</strain>
    </source>
</reference>
<dbReference type="Proteomes" id="UP000199608">
    <property type="component" value="Unassembled WGS sequence"/>
</dbReference>
<accession>A0A1H2I1U5</accession>
<evidence type="ECO:0000313" key="2">
    <source>
        <dbReference type="Proteomes" id="UP000199608"/>
    </source>
</evidence>
<sequence length="219" mass="22888">MGQPNTCWLFNNTENDGTNTGNATGGAGGNSSNWVVIDLTNDALAWCSEQQTDGDTLTGTRYPVVIPDSGSNEAEKTFIKDNSESIFDQVPLAGTTAGGQSGGNKRYVFAIYFDGATAGIPYLEAWDSSAHATADNNFLGGGTPANSSIRAITTTNAVPGSDTWAGTPLAGTDSRIELDTAALTVAKNLYFNIKQLVTNGTHTPGSSTALVLTLRYLYS</sequence>
<evidence type="ECO:0000313" key="1">
    <source>
        <dbReference type="EMBL" id="SDU38137.1"/>
    </source>
</evidence>
<dbReference type="RefSeq" id="WP_092235005.1">
    <property type="nucleotide sequence ID" value="NZ_FNLL01000007.1"/>
</dbReference>
<gene>
    <name evidence="1" type="ORF">SAMN04487931_107186</name>
</gene>
<proteinExistence type="predicted"/>